<accession>A0AAE0ZA64</accession>
<dbReference type="AlphaFoldDB" id="A0AAE0ZA64"/>
<name>A0AAE0ZA64_9GAST</name>
<evidence type="ECO:0000313" key="2">
    <source>
        <dbReference type="EMBL" id="KAK3765573.1"/>
    </source>
</evidence>
<sequence length="80" mass="8960">MCQNFPHTQYLDTSQSSHEKLIQDPRASGVATGQSAPNEKLVPLVDKERGKDINLFINGYKEFCPDEGLVPIVDKKYVIP</sequence>
<feature type="compositionally biased region" description="Polar residues" evidence="1">
    <location>
        <begin position="1"/>
        <end position="16"/>
    </location>
</feature>
<reference evidence="2" key="1">
    <citation type="journal article" date="2023" name="G3 (Bethesda)">
        <title>A reference genome for the long-term kleptoplast-retaining sea slug Elysia crispata morphotype clarki.</title>
        <authorList>
            <person name="Eastman K.E."/>
            <person name="Pendleton A.L."/>
            <person name="Shaikh M.A."/>
            <person name="Suttiyut T."/>
            <person name="Ogas R."/>
            <person name="Tomko P."/>
            <person name="Gavelis G."/>
            <person name="Widhalm J.R."/>
            <person name="Wisecaver J.H."/>
        </authorList>
    </citation>
    <scope>NUCLEOTIDE SEQUENCE</scope>
    <source>
        <strain evidence="2">ECLA1</strain>
    </source>
</reference>
<evidence type="ECO:0000256" key="1">
    <source>
        <dbReference type="SAM" id="MobiDB-lite"/>
    </source>
</evidence>
<protein>
    <submittedName>
        <fullName evidence="2">Uncharacterized protein</fullName>
    </submittedName>
</protein>
<comment type="caution">
    <text evidence="2">The sequence shown here is derived from an EMBL/GenBank/DDBJ whole genome shotgun (WGS) entry which is preliminary data.</text>
</comment>
<dbReference type="Proteomes" id="UP001283361">
    <property type="component" value="Unassembled WGS sequence"/>
</dbReference>
<proteinExistence type="predicted"/>
<organism evidence="2 3">
    <name type="scientific">Elysia crispata</name>
    <name type="common">lettuce slug</name>
    <dbReference type="NCBI Taxonomy" id="231223"/>
    <lineage>
        <taxon>Eukaryota</taxon>
        <taxon>Metazoa</taxon>
        <taxon>Spiralia</taxon>
        <taxon>Lophotrochozoa</taxon>
        <taxon>Mollusca</taxon>
        <taxon>Gastropoda</taxon>
        <taxon>Heterobranchia</taxon>
        <taxon>Euthyneura</taxon>
        <taxon>Panpulmonata</taxon>
        <taxon>Sacoglossa</taxon>
        <taxon>Placobranchoidea</taxon>
        <taxon>Plakobranchidae</taxon>
        <taxon>Elysia</taxon>
    </lineage>
</organism>
<dbReference type="EMBL" id="JAWDGP010004286">
    <property type="protein sequence ID" value="KAK3765573.1"/>
    <property type="molecule type" value="Genomic_DNA"/>
</dbReference>
<evidence type="ECO:0000313" key="3">
    <source>
        <dbReference type="Proteomes" id="UP001283361"/>
    </source>
</evidence>
<feature type="region of interest" description="Disordered" evidence="1">
    <location>
        <begin position="1"/>
        <end position="35"/>
    </location>
</feature>
<keyword evidence="3" id="KW-1185">Reference proteome</keyword>
<gene>
    <name evidence="2" type="ORF">RRG08_067295</name>
</gene>